<dbReference type="AlphaFoldDB" id="A0A7L4ZJE1"/>
<dbReference type="RefSeq" id="WP_160129506.1">
    <property type="nucleotide sequence ID" value="NZ_CP019288.1"/>
</dbReference>
<dbReference type="NCBIfam" id="NF033487">
    <property type="entry name" value="Lacal_2735_fam"/>
    <property type="match status" value="1"/>
</dbReference>
<dbReference type="Pfam" id="PF20027">
    <property type="entry name" value="DUF6435"/>
    <property type="match status" value="1"/>
</dbReference>
<dbReference type="KEGG" id="kan:IMCC3317_22030"/>
<evidence type="ECO:0008006" key="3">
    <source>
        <dbReference type="Google" id="ProtNLM"/>
    </source>
</evidence>
<dbReference type="Proteomes" id="UP000464657">
    <property type="component" value="Chromosome"/>
</dbReference>
<protein>
    <recommendedName>
        <fullName evidence="3">Lacal_2735 family protein</fullName>
    </recommendedName>
</protein>
<proteinExistence type="predicted"/>
<dbReference type="EMBL" id="CP019288">
    <property type="protein sequence ID" value="QHI36833.1"/>
    <property type="molecule type" value="Genomic_DNA"/>
</dbReference>
<keyword evidence="2" id="KW-1185">Reference proteome</keyword>
<gene>
    <name evidence="1" type="ORF">IMCC3317_22030</name>
</gene>
<evidence type="ECO:0000313" key="2">
    <source>
        <dbReference type="Proteomes" id="UP000464657"/>
    </source>
</evidence>
<reference evidence="1 2" key="1">
    <citation type="journal article" date="2013" name="Int. J. Syst. Evol. Microbiol.">
        <title>Kordia antarctica sp. nov., isolated from Antarctic seawater.</title>
        <authorList>
            <person name="Baek K."/>
            <person name="Choi A."/>
            <person name="Kang I."/>
            <person name="Lee K."/>
            <person name="Cho J.C."/>
        </authorList>
    </citation>
    <scope>NUCLEOTIDE SEQUENCE [LARGE SCALE GENOMIC DNA]</scope>
    <source>
        <strain evidence="1 2">IMCC3317</strain>
    </source>
</reference>
<dbReference type="OrthoDB" id="1123018at2"/>
<name>A0A7L4ZJE1_9FLAO</name>
<sequence length="53" mass="6247">MFGLFKKKTEKEKLYDQYTKLTKEAFDLSTSNRKLSDQKTAEAEEIMKKIEAL</sequence>
<accession>A0A7L4ZJE1</accession>
<evidence type="ECO:0000313" key="1">
    <source>
        <dbReference type="EMBL" id="QHI36833.1"/>
    </source>
</evidence>
<dbReference type="InterPro" id="IPR045493">
    <property type="entry name" value="DUF6435"/>
</dbReference>
<organism evidence="1 2">
    <name type="scientific">Kordia antarctica</name>
    <dbReference type="NCBI Taxonomy" id="1218801"/>
    <lineage>
        <taxon>Bacteria</taxon>
        <taxon>Pseudomonadati</taxon>
        <taxon>Bacteroidota</taxon>
        <taxon>Flavobacteriia</taxon>
        <taxon>Flavobacteriales</taxon>
        <taxon>Flavobacteriaceae</taxon>
        <taxon>Kordia</taxon>
    </lineage>
</organism>